<dbReference type="PANTHER" id="PTHR11999">
    <property type="entry name" value="GROUP II PYRIDOXAL-5-PHOSPHATE DECARBOXYLASE"/>
    <property type="match status" value="1"/>
</dbReference>
<feature type="region of interest" description="Disordered" evidence="7">
    <location>
        <begin position="736"/>
        <end position="791"/>
    </location>
</feature>
<dbReference type="SUPFAM" id="SSF53383">
    <property type="entry name" value="PLP-dependent transferases"/>
    <property type="match status" value="1"/>
</dbReference>
<dbReference type="GO" id="GO:0006520">
    <property type="term" value="P:amino acid metabolic process"/>
    <property type="evidence" value="ECO:0007669"/>
    <property type="project" value="InterPro"/>
</dbReference>
<feature type="transmembrane region" description="Helical" evidence="8">
    <location>
        <begin position="825"/>
        <end position="846"/>
    </location>
</feature>
<feature type="compositionally biased region" description="Acidic residues" evidence="7">
    <location>
        <begin position="699"/>
        <end position="711"/>
    </location>
</feature>
<keyword evidence="8" id="KW-0472">Membrane</keyword>
<dbReference type="GO" id="GO:0019752">
    <property type="term" value="P:carboxylic acid metabolic process"/>
    <property type="evidence" value="ECO:0007669"/>
    <property type="project" value="InterPro"/>
</dbReference>
<dbReference type="Pfam" id="PF00282">
    <property type="entry name" value="Pyridoxal_deC"/>
    <property type="match status" value="1"/>
</dbReference>
<evidence type="ECO:0000256" key="1">
    <source>
        <dbReference type="ARBA" id="ARBA00001933"/>
    </source>
</evidence>
<dbReference type="InterPro" id="IPR015424">
    <property type="entry name" value="PyrdxlP-dep_Trfase"/>
</dbReference>
<dbReference type="InterPro" id="IPR056521">
    <property type="entry name" value="MARCHF6-like_C"/>
</dbReference>
<dbReference type="GO" id="GO:0030170">
    <property type="term" value="F:pyridoxal phosphate binding"/>
    <property type="evidence" value="ECO:0007669"/>
    <property type="project" value="InterPro"/>
</dbReference>
<feature type="region of interest" description="Disordered" evidence="7">
    <location>
        <begin position="697"/>
        <end position="718"/>
    </location>
</feature>
<dbReference type="InterPro" id="IPR015421">
    <property type="entry name" value="PyrdxlP-dep_Trfase_major"/>
</dbReference>
<comment type="similarity">
    <text evidence="2">Belongs to the group II decarboxylase family.</text>
</comment>
<organism evidence="10 11">
    <name type="scientific">Malassezia arunalokei</name>
    <dbReference type="NCBI Taxonomy" id="1514897"/>
    <lineage>
        <taxon>Eukaryota</taxon>
        <taxon>Fungi</taxon>
        <taxon>Dikarya</taxon>
        <taxon>Basidiomycota</taxon>
        <taxon>Ustilaginomycotina</taxon>
        <taxon>Malasseziomycetes</taxon>
        <taxon>Malasseziales</taxon>
        <taxon>Malasseziaceae</taxon>
        <taxon>Malassezia</taxon>
    </lineage>
</organism>
<keyword evidence="5" id="KW-0456">Lyase</keyword>
<evidence type="ECO:0000256" key="4">
    <source>
        <dbReference type="ARBA" id="ARBA00022898"/>
    </source>
</evidence>
<feature type="transmembrane region" description="Helical" evidence="8">
    <location>
        <begin position="1488"/>
        <end position="1511"/>
    </location>
</feature>
<dbReference type="Gene3D" id="1.20.1340.10">
    <property type="entry name" value="dopa decarboxylase, N-terminal domain"/>
    <property type="match status" value="1"/>
</dbReference>
<evidence type="ECO:0000256" key="6">
    <source>
        <dbReference type="PIRSR" id="PIRSR602129-50"/>
    </source>
</evidence>
<feature type="transmembrane region" description="Helical" evidence="8">
    <location>
        <begin position="1088"/>
        <end position="1109"/>
    </location>
</feature>
<evidence type="ECO:0000256" key="2">
    <source>
        <dbReference type="ARBA" id="ARBA00009533"/>
    </source>
</evidence>
<dbReference type="GO" id="GO:0005737">
    <property type="term" value="C:cytoplasm"/>
    <property type="evidence" value="ECO:0007669"/>
    <property type="project" value="TreeGrafter"/>
</dbReference>
<evidence type="ECO:0000256" key="8">
    <source>
        <dbReference type="SAM" id="Phobius"/>
    </source>
</evidence>
<evidence type="ECO:0000256" key="7">
    <source>
        <dbReference type="SAM" id="MobiDB-lite"/>
    </source>
</evidence>
<accession>A0AAJ5Z1E9</accession>
<evidence type="ECO:0000259" key="9">
    <source>
        <dbReference type="Pfam" id="PF23113"/>
    </source>
</evidence>
<name>A0AAJ5Z1E9_9BASI</name>
<dbReference type="Pfam" id="PF23113">
    <property type="entry name" value="MARCHF6_C"/>
    <property type="match status" value="1"/>
</dbReference>
<evidence type="ECO:0000313" key="10">
    <source>
        <dbReference type="EMBL" id="WFD16303.1"/>
    </source>
</evidence>
<dbReference type="PRINTS" id="PR00800">
    <property type="entry name" value="YHDCRBOXLASE"/>
</dbReference>
<dbReference type="PANTHER" id="PTHR11999:SF70">
    <property type="entry name" value="MIP05841P"/>
    <property type="match status" value="1"/>
</dbReference>
<feature type="transmembrane region" description="Helical" evidence="8">
    <location>
        <begin position="1124"/>
        <end position="1141"/>
    </location>
</feature>
<protein>
    <recommendedName>
        <fullName evidence="9">E3 ubiquitin-protein ligase MARCHF6-like C-terminal domain-containing protein</fullName>
    </recommendedName>
</protein>
<proteinExistence type="inferred from homology"/>
<dbReference type="Gene3D" id="3.40.640.10">
    <property type="entry name" value="Type I PLP-dependent aspartate aminotransferase-like (Major domain)"/>
    <property type="match status" value="1"/>
</dbReference>
<dbReference type="InterPro" id="IPR015422">
    <property type="entry name" value="PyrdxlP-dep_Trfase_small"/>
</dbReference>
<sequence length="1561" mass="176209">MDTERFRRAAHDAVDRICDYFENLESMPVTAQVERGYLAKCLPSHAPEHGEDWRDIMRDYDEHILRGITHWQHPMFYGFFPANTSYEGILADMLAAMTSNPGFNWIASPAVTELEFVVADWVAKMLGLSPSFHVSEPSNNGGGLIFGSASESTLTMAIAARERALHAIGEKTGEDAETVRKTWLTRLVMYCSDQAHSSGVKTARILGLRCRILPVSRQHMYALRGDTLRKALEEDVEAGYFPFYVLTTYGTTNSCAVDHFAEIKAVSRAYPELWLHVDAAYAGVTWSLPEMRDASLDAINQGFDSVSTNLHKWGLVPFESSPTFVRDRMHLAAALTLTPEYLKTKDGDMHPLSDLRNMQVSLGRRFRALKVWFVLRSYGVLGFQQHLRSHISLAQHFADAIVQKGVFELVCPPRWGLVVFRLVGPDHVEKLNRAFQQVLLAHSCDMFLTPTVLPEVGYCFRLALGSPHVQAPHVDRTVRLLHEYAEHWLQHSQKKHCELCGYHFVFRKHYTHENSEGIVPIMMYVRYFVVRLVHMAMYLLRLIVVAVTWFVLVPYATRRIWTSYIQSCDWFAEIVLRRPIVTLSTTVTDAPTRRTDSTLVALVRYILYELTKDWSTSIALTIAVVVTFIGIFFLREHMMNAQILAADRAAAEENPADRQQHMRQLAQDAMFLAQQRMQRMRELDVDALARLDQMQGTLAEDEDEWEDEEEPEAHHETVWEPRLHFGPRRRFVGALTPADAPLDEGEWVDETASDQEEDRQDDRDVEENLAPLPAPAIPNADEEEADVNAENEELDENDEHLAEDIDAALHAVGLRGPWLDLGQTFILVQMLIIMTMSVCVAIPYGVGRVLGFRAYDVVLLPAKALRLITDPIFEHMIHGLAWLLPISGRVTPSESQVSNLSLPPWLSVLWHGFANIGKTLDAYTCGGHIMQRALCVILGHLYILLLLQLEARYGTWLHGGTTHFVDVIVKYYGTALKSGMIMLLDFLGFPVFCGLVIDWCFLPLFEGASIATLVGHAQAAPVSFFFTRWVSGTVYMFFFAQFLGGIRSVVRPGVMCWIRDNADPDFQPMAEMVEDSLRLQLLKMVESAIMCGAYAVIVIGGATRALHLVPGLLPLHWAPLTPRTLVPVELILVHFGLRIAVRRMRFIYFGKRLFRAFWIWTARFVRMSAYIMGDEQPHEHQRLEYASWADWARSFLQSVPATRVDDGGYVRVPANDRPAPKTAMFIRTDKHGHPVDERARELLQKQHTVLDTMQNKSPYTIVYVPSRLRLRLCVILVLLGSLCTLVVMIALGAPLLAGRLVGYWNAWPPVHDVYTWLVGCVVLGGLVLLGRAAYTLSDVQQYRRLSNAQESNVKSMIRGTVRFVYHMAAFGGIVPLLTGAVLHLYILTNASEVPRFSAWYAWAYGALLLNAALMIALLLVPDHVPLLWDIHDHMQAGRLWRVPLGPVSRRILAPVVGALTALLAAPYVLAFVGLFLTKGLDAPITTQLKYVCAAQNTILVCAVCAAARLYIHKRLHYWTYALHDELYLASTELCNYEVGQHKLASDASQYGSLPDAVLRSR</sequence>
<dbReference type="Gene3D" id="3.90.1150.10">
    <property type="entry name" value="Aspartate Aminotransferase, domain 1"/>
    <property type="match status" value="1"/>
</dbReference>
<feature type="transmembrane region" description="Helical" evidence="8">
    <location>
        <begin position="532"/>
        <end position="552"/>
    </location>
</feature>
<dbReference type="GO" id="GO:0016831">
    <property type="term" value="F:carboxy-lyase activity"/>
    <property type="evidence" value="ECO:0007669"/>
    <property type="project" value="UniProtKB-KW"/>
</dbReference>
<feature type="transmembrane region" description="Helical" evidence="8">
    <location>
        <begin position="1272"/>
        <end position="1293"/>
    </location>
</feature>
<dbReference type="Proteomes" id="UP001217582">
    <property type="component" value="Chromosome 4"/>
</dbReference>
<feature type="transmembrane region" description="Helical" evidence="8">
    <location>
        <begin position="1363"/>
        <end position="1387"/>
    </location>
</feature>
<feature type="transmembrane region" description="Helical" evidence="8">
    <location>
        <begin position="1313"/>
        <end position="1334"/>
    </location>
</feature>
<feature type="domain" description="E3 ubiquitin-protein ligase MARCHF6-like C-terminal" evidence="9">
    <location>
        <begin position="1352"/>
        <end position="1519"/>
    </location>
</feature>
<gene>
    <name evidence="10" type="ORF">MARU1_002337</name>
</gene>
<dbReference type="EMBL" id="CP119919">
    <property type="protein sequence ID" value="WFD16303.1"/>
    <property type="molecule type" value="Genomic_DNA"/>
</dbReference>
<reference evidence="10 11" key="1">
    <citation type="submission" date="2023-03" db="EMBL/GenBank/DDBJ databases">
        <title>Mating type loci evolution in Malassezia.</title>
        <authorList>
            <person name="Coelho M.A."/>
        </authorList>
    </citation>
    <scope>NUCLEOTIDE SEQUENCE [LARGE SCALE GENOMIC DNA]</scope>
    <source>
        <strain evidence="10 11">CBS 13387</strain>
    </source>
</reference>
<dbReference type="InterPro" id="IPR002129">
    <property type="entry name" value="PyrdxlP-dep_de-COase"/>
</dbReference>
<feature type="modified residue" description="N6-(pyridoxal phosphate)lysine" evidence="6">
    <location>
        <position position="312"/>
    </location>
</feature>
<keyword evidence="4 6" id="KW-0663">Pyridoxal phosphate</keyword>
<dbReference type="InterPro" id="IPR010977">
    <property type="entry name" value="Aromatic_deC"/>
</dbReference>
<feature type="transmembrane region" description="Helical" evidence="8">
    <location>
        <begin position="1025"/>
        <end position="1046"/>
    </location>
</feature>
<feature type="compositionally biased region" description="Acidic residues" evidence="7">
    <location>
        <begin position="741"/>
        <end position="767"/>
    </location>
</feature>
<keyword evidence="3" id="KW-0210">Decarboxylase</keyword>
<keyword evidence="11" id="KW-1185">Reference proteome</keyword>
<keyword evidence="8" id="KW-1133">Transmembrane helix</keyword>
<comment type="cofactor">
    <cofactor evidence="1 6">
        <name>pyridoxal 5'-phosphate</name>
        <dbReference type="ChEBI" id="CHEBI:597326"/>
    </cofactor>
</comment>
<evidence type="ECO:0000313" key="11">
    <source>
        <dbReference type="Proteomes" id="UP001217582"/>
    </source>
</evidence>
<keyword evidence="8" id="KW-0812">Transmembrane</keyword>
<evidence type="ECO:0000256" key="5">
    <source>
        <dbReference type="ARBA" id="ARBA00023239"/>
    </source>
</evidence>
<feature type="transmembrane region" description="Helical" evidence="8">
    <location>
        <begin position="1451"/>
        <end position="1476"/>
    </location>
</feature>
<feature type="compositionally biased region" description="Acidic residues" evidence="7">
    <location>
        <begin position="780"/>
        <end position="791"/>
    </location>
</feature>
<feature type="transmembrane region" description="Helical" evidence="8">
    <location>
        <begin position="1399"/>
        <end position="1420"/>
    </location>
</feature>
<feature type="transmembrane region" description="Helical" evidence="8">
    <location>
        <begin position="980"/>
        <end position="1005"/>
    </location>
</feature>
<evidence type="ECO:0000256" key="3">
    <source>
        <dbReference type="ARBA" id="ARBA00022793"/>
    </source>
</evidence>
<feature type="transmembrane region" description="Helical" evidence="8">
    <location>
        <begin position="614"/>
        <end position="634"/>
    </location>
</feature>